<keyword evidence="1" id="KW-1133">Transmembrane helix</keyword>
<keyword evidence="1" id="KW-0472">Membrane</keyword>
<organism evidence="2 3">
    <name type="scientific">Dorcoceras hygrometricum</name>
    <dbReference type="NCBI Taxonomy" id="472368"/>
    <lineage>
        <taxon>Eukaryota</taxon>
        <taxon>Viridiplantae</taxon>
        <taxon>Streptophyta</taxon>
        <taxon>Embryophyta</taxon>
        <taxon>Tracheophyta</taxon>
        <taxon>Spermatophyta</taxon>
        <taxon>Magnoliopsida</taxon>
        <taxon>eudicotyledons</taxon>
        <taxon>Gunneridae</taxon>
        <taxon>Pentapetalae</taxon>
        <taxon>asterids</taxon>
        <taxon>lamiids</taxon>
        <taxon>Lamiales</taxon>
        <taxon>Gesneriaceae</taxon>
        <taxon>Didymocarpoideae</taxon>
        <taxon>Trichosporeae</taxon>
        <taxon>Loxocarpinae</taxon>
        <taxon>Dorcoceras</taxon>
    </lineage>
</organism>
<keyword evidence="1" id="KW-0812">Transmembrane</keyword>
<name>A0A2Z7D831_9LAMI</name>
<evidence type="ECO:0000256" key="1">
    <source>
        <dbReference type="SAM" id="Phobius"/>
    </source>
</evidence>
<dbReference type="Proteomes" id="UP000250235">
    <property type="component" value="Unassembled WGS sequence"/>
</dbReference>
<proteinExistence type="predicted"/>
<protein>
    <submittedName>
        <fullName evidence="2">Uncharacterized protein</fullName>
    </submittedName>
</protein>
<dbReference type="AlphaFoldDB" id="A0A2Z7D831"/>
<reference evidence="2 3" key="1">
    <citation type="journal article" date="2015" name="Proc. Natl. Acad. Sci. U.S.A.">
        <title>The resurrection genome of Boea hygrometrica: A blueprint for survival of dehydration.</title>
        <authorList>
            <person name="Xiao L."/>
            <person name="Yang G."/>
            <person name="Zhang L."/>
            <person name="Yang X."/>
            <person name="Zhao S."/>
            <person name="Ji Z."/>
            <person name="Zhou Q."/>
            <person name="Hu M."/>
            <person name="Wang Y."/>
            <person name="Chen M."/>
            <person name="Xu Y."/>
            <person name="Jin H."/>
            <person name="Xiao X."/>
            <person name="Hu G."/>
            <person name="Bao F."/>
            <person name="Hu Y."/>
            <person name="Wan P."/>
            <person name="Li L."/>
            <person name="Deng X."/>
            <person name="Kuang T."/>
            <person name="Xiang C."/>
            <person name="Zhu J.K."/>
            <person name="Oliver M.J."/>
            <person name="He Y."/>
        </authorList>
    </citation>
    <scope>NUCLEOTIDE SEQUENCE [LARGE SCALE GENOMIC DNA]</scope>
    <source>
        <strain evidence="3">cv. XS01</strain>
    </source>
</reference>
<accession>A0A2Z7D831</accession>
<sequence>MAECWSSKGIYILVAPQLSPIVKSSTASASSLLNNSAQAIQDSSNTHLRPHTFVQFVLPEMLPHSRGRGRAVRQVVDEPRVSVNAEDVSWSRVLLRHRVRRSEKTLLCLPFFRNGNDQLEDFDYNDPRCNPLLRPATARTPSIYHRTLSLVRSLSNIKSHTLGSSPSLSWFHQCLPRTCVVRSAVLHFAYVQTFPVGHIFPAVDNSSEKVLAWLYFVSFAFNASAGYLDFSTRLLLCWLSRFDLNQLGSPSREFDGIRYCAIRAGFLPRWLLLIGVFLHVSAFTSLPASTLFVLANSFIIIFPISFQLLGSLISSKPMNKLGVPCTSGSKLLYQLGRPLTVTARYLRPVQLRRPLTVLILISSRLLQSKQAAHVKILLVMLRHIFIFLLNLSTRGPQRAQLRAIIGEHADDLSEE</sequence>
<gene>
    <name evidence="2" type="ORF">F511_32499</name>
</gene>
<dbReference type="EMBL" id="KQ990566">
    <property type="protein sequence ID" value="KZV53011.1"/>
    <property type="molecule type" value="Genomic_DNA"/>
</dbReference>
<evidence type="ECO:0000313" key="2">
    <source>
        <dbReference type="EMBL" id="KZV53011.1"/>
    </source>
</evidence>
<keyword evidence="3" id="KW-1185">Reference proteome</keyword>
<feature type="transmembrane region" description="Helical" evidence="1">
    <location>
        <begin position="288"/>
        <end position="310"/>
    </location>
</feature>
<evidence type="ECO:0000313" key="3">
    <source>
        <dbReference type="Proteomes" id="UP000250235"/>
    </source>
</evidence>
<feature type="transmembrane region" description="Helical" evidence="1">
    <location>
        <begin position="260"/>
        <end position="282"/>
    </location>
</feature>